<dbReference type="InterPro" id="IPR036477">
    <property type="entry name" value="Formyl_transf_N_sf"/>
</dbReference>
<dbReference type="GO" id="GO:0005829">
    <property type="term" value="C:cytosol"/>
    <property type="evidence" value="ECO:0007669"/>
    <property type="project" value="TreeGrafter"/>
</dbReference>
<dbReference type="InterPro" id="IPR002376">
    <property type="entry name" value="Formyl_transf_N"/>
</dbReference>
<gene>
    <name evidence="3" type="ORF">OU989_02985</name>
</gene>
<evidence type="ECO:0000313" key="3">
    <source>
        <dbReference type="EMBL" id="WDV07464.1"/>
    </source>
</evidence>
<feature type="domain" description="N-formyltransferase dimerization C-terminal" evidence="2">
    <location>
        <begin position="183"/>
        <end position="233"/>
    </location>
</feature>
<dbReference type="PANTHER" id="PTHR11138:SF5">
    <property type="entry name" value="METHIONYL-TRNA FORMYLTRANSFERASE, MITOCHONDRIAL"/>
    <property type="match status" value="1"/>
</dbReference>
<dbReference type="KEGG" id="liu:OU989_02985"/>
<feature type="domain" description="Formyl transferase N-terminal" evidence="1">
    <location>
        <begin position="61"/>
        <end position="154"/>
    </location>
</feature>
<dbReference type="NCBIfam" id="NF005755">
    <property type="entry name" value="PRK07579.1"/>
    <property type="match status" value="1"/>
</dbReference>
<dbReference type="AlphaFoldDB" id="A0AAJ5UTU4"/>
<dbReference type="SUPFAM" id="SSF53328">
    <property type="entry name" value="Formyltransferase"/>
    <property type="match status" value="1"/>
</dbReference>
<dbReference type="PANTHER" id="PTHR11138">
    <property type="entry name" value="METHIONYL-TRNA FORMYLTRANSFERASE"/>
    <property type="match status" value="1"/>
</dbReference>
<reference evidence="3" key="1">
    <citation type="submission" date="2022-11" db="EMBL/GenBank/DDBJ databases">
        <title>Lysinibacillus irui.</title>
        <authorList>
            <person name="Akintayo S.O."/>
        </authorList>
    </citation>
    <scope>NUCLEOTIDE SEQUENCE</scope>
    <source>
        <strain evidence="3">IRB4-01</strain>
    </source>
</reference>
<proteinExistence type="predicted"/>
<evidence type="ECO:0000259" key="1">
    <source>
        <dbReference type="Pfam" id="PF00551"/>
    </source>
</evidence>
<name>A0AAJ5UTU4_9BACI</name>
<dbReference type="EMBL" id="CP113527">
    <property type="protein sequence ID" value="WDV07464.1"/>
    <property type="molecule type" value="Genomic_DNA"/>
</dbReference>
<dbReference type="Proteomes" id="UP001219585">
    <property type="component" value="Chromosome"/>
</dbReference>
<protein>
    <submittedName>
        <fullName evidence="3">dTDP-4-amino-4,6-dideoxyglucose formyltransferase</fullName>
    </submittedName>
</protein>
<dbReference type="Pfam" id="PF18216">
    <property type="entry name" value="N_formyltrans_C"/>
    <property type="match status" value="1"/>
</dbReference>
<dbReference type="Gene3D" id="3.40.50.170">
    <property type="entry name" value="Formyl transferase, N-terminal domain"/>
    <property type="match status" value="1"/>
</dbReference>
<dbReference type="Pfam" id="PF00551">
    <property type="entry name" value="Formyl_trans_N"/>
    <property type="match status" value="1"/>
</dbReference>
<dbReference type="GO" id="GO:0004479">
    <property type="term" value="F:methionyl-tRNA formyltransferase activity"/>
    <property type="evidence" value="ECO:0007669"/>
    <property type="project" value="TreeGrafter"/>
</dbReference>
<accession>A0AAJ5UTU4</accession>
<evidence type="ECO:0000313" key="4">
    <source>
        <dbReference type="Proteomes" id="UP001219585"/>
    </source>
</evidence>
<sequence>MKVLVLTDNQNIYEKFLNDILNSFKSIEFDFYCSPNSKLLYMLKPLNIKKNTNEIIGKYSLVISLHCRQIFPEHLLQKVLCVNIHPGYNPYNRGWYPHIFGIINKKPIGATLHIMDAKIDNGPVIDRILIKVEAHETSLEVYNKILDAEIKLLKKNLAAIFDRTFKVMLINNEAFDGINYEKDFINLCEIDLESKLKFQEAIDYLRAMSHGEYKNAYFYNEKGEKIYVQLKLFKEEYTE</sequence>
<evidence type="ECO:0000259" key="2">
    <source>
        <dbReference type="Pfam" id="PF18216"/>
    </source>
</evidence>
<organism evidence="3 4">
    <name type="scientific">Lysinibacillus irui</name>
    <dbReference type="NCBI Taxonomy" id="2998077"/>
    <lineage>
        <taxon>Bacteria</taxon>
        <taxon>Bacillati</taxon>
        <taxon>Bacillota</taxon>
        <taxon>Bacilli</taxon>
        <taxon>Bacillales</taxon>
        <taxon>Bacillaceae</taxon>
        <taxon>Lysinibacillus</taxon>
    </lineage>
</organism>
<dbReference type="RefSeq" id="WP_274795635.1">
    <property type="nucleotide sequence ID" value="NZ_CP113527.1"/>
</dbReference>
<dbReference type="InterPro" id="IPR040660">
    <property type="entry name" value="N_formyltrans_C"/>
</dbReference>